<dbReference type="RefSeq" id="WP_286484944.1">
    <property type="nucleotide sequence ID" value="NZ_JACALR010000001.1"/>
</dbReference>
<dbReference type="SUPFAM" id="SSF53244">
    <property type="entry name" value="MurD-like peptide ligases, peptide-binding domain"/>
    <property type="match status" value="1"/>
</dbReference>
<name>A0AAW7DF96_9FLAO</name>
<evidence type="ECO:0000259" key="10">
    <source>
        <dbReference type="Pfam" id="PF08245"/>
    </source>
</evidence>
<evidence type="ECO:0000256" key="6">
    <source>
        <dbReference type="ARBA" id="ARBA00022840"/>
    </source>
</evidence>
<feature type="binding site" evidence="7">
    <location>
        <begin position="109"/>
        <end position="115"/>
    </location>
    <ligand>
        <name>ATP</name>
        <dbReference type="ChEBI" id="CHEBI:30616"/>
    </ligand>
</feature>
<dbReference type="GO" id="GO:0009252">
    <property type="term" value="P:peptidoglycan biosynthetic process"/>
    <property type="evidence" value="ECO:0007669"/>
    <property type="project" value="UniProtKB-UniRule"/>
</dbReference>
<dbReference type="SUPFAM" id="SSF51984">
    <property type="entry name" value="MurCD N-terminal domain"/>
    <property type="match status" value="1"/>
</dbReference>
<evidence type="ECO:0000256" key="7">
    <source>
        <dbReference type="HAMAP-Rule" id="MF_00639"/>
    </source>
</evidence>
<dbReference type="NCBIfam" id="TIGR01087">
    <property type="entry name" value="murD"/>
    <property type="match status" value="1"/>
</dbReference>
<dbReference type="GO" id="GO:0071555">
    <property type="term" value="P:cell wall organization"/>
    <property type="evidence" value="ECO:0007669"/>
    <property type="project" value="UniProtKB-KW"/>
</dbReference>
<dbReference type="Pfam" id="PF02875">
    <property type="entry name" value="Mur_ligase_C"/>
    <property type="match status" value="1"/>
</dbReference>
<dbReference type="InterPro" id="IPR036615">
    <property type="entry name" value="Mur_ligase_C_dom_sf"/>
</dbReference>
<evidence type="ECO:0000256" key="8">
    <source>
        <dbReference type="RuleBase" id="RU003664"/>
    </source>
</evidence>
<dbReference type="Gene3D" id="3.40.1190.10">
    <property type="entry name" value="Mur-like, catalytic domain"/>
    <property type="match status" value="1"/>
</dbReference>
<dbReference type="AlphaFoldDB" id="A0AAW7DF96"/>
<evidence type="ECO:0000256" key="4">
    <source>
        <dbReference type="ARBA" id="ARBA00022598"/>
    </source>
</evidence>
<evidence type="ECO:0000256" key="1">
    <source>
        <dbReference type="ARBA" id="ARBA00004496"/>
    </source>
</evidence>
<dbReference type="EMBL" id="JACALR010000001">
    <property type="protein sequence ID" value="MDM1550168.1"/>
    <property type="molecule type" value="Genomic_DNA"/>
</dbReference>
<comment type="pathway">
    <text evidence="2 7 8">Cell wall biogenesis; peptidoglycan biosynthesis.</text>
</comment>
<organism evidence="11 12">
    <name type="scientific">Empedobacter falsenii</name>
    <dbReference type="NCBI Taxonomy" id="343874"/>
    <lineage>
        <taxon>Bacteria</taxon>
        <taxon>Pseudomonadati</taxon>
        <taxon>Bacteroidota</taxon>
        <taxon>Flavobacteriia</taxon>
        <taxon>Flavobacteriales</taxon>
        <taxon>Weeksellaceae</taxon>
        <taxon>Empedobacter</taxon>
    </lineage>
</organism>
<dbReference type="Pfam" id="PF21377">
    <property type="entry name" value="MurD_N"/>
    <property type="match status" value="1"/>
</dbReference>
<dbReference type="SUPFAM" id="SSF53623">
    <property type="entry name" value="MurD-like peptide ligases, catalytic domain"/>
    <property type="match status" value="1"/>
</dbReference>
<sequence>MKRLVVLGGGESGVGTAILAKKENFDVFLSDMGQIKDKYKQLLEEHGIAYEEGQHTEELILNADEVMKSPGIPKKAALIQKLEKKGISIISEIEFASRYTDAKIIAITGSNGKTTTTSLMFHILKQAGLNVGLGGNIGKSFAKSVAEDNFDYYVLEVSSFQLDDIKTDFKPYVAILLNITPDHLDQYNYQFDLYAKAKFRITENQDENDYFIYNLDDPKTMEMIDQIDIRAHRKPFTMMDATNEAYANNELFRVNDSNGDFTMLVNDLGLIGKHNVSNSLAAAVAAKIIDINNEELKKSLSDFKSVEHRLEPVLTIGGIDFINDSKATNVNATYFALESMTKPVVWIVGGTDKGNDYNEVLPFVKKKVKAIVCLGVDNAKIVDFFSPYIDTIVETNTMKDCVEQSYKLATKGETVLLSPACASFDLFNGYEDRGDQFKENVRKL</sequence>
<keyword evidence="6 7" id="KW-0067">ATP-binding</keyword>
<dbReference type="InterPro" id="IPR005762">
    <property type="entry name" value="MurD"/>
</dbReference>
<keyword evidence="3 7" id="KW-0963">Cytoplasm</keyword>
<dbReference type="Pfam" id="PF08245">
    <property type="entry name" value="Mur_ligase_M"/>
    <property type="match status" value="1"/>
</dbReference>
<accession>A0AAW7DF96</accession>
<dbReference type="GO" id="GO:0008764">
    <property type="term" value="F:UDP-N-acetylmuramoylalanine-D-glutamate ligase activity"/>
    <property type="evidence" value="ECO:0007669"/>
    <property type="project" value="UniProtKB-UniRule"/>
</dbReference>
<dbReference type="GO" id="GO:0005524">
    <property type="term" value="F:ATP binding"/>
    <property type="evidence" value="ECO:0007669"/>
    <property type="project" value="UniProtKB-UniRule"/>
</dbReference>
<comment type="similarity">
    <text evidence="7">Belongs to the MurCDEF family.</text>
</comment>
<reference evidence="11" key="2">
    <citation type="journal article" date="2022" name="Sci. Total Environ.">
        <title>Prevalence, transmission, and molecular epidemiology of tet(X)-positive bacteria among humans, animals, and environmental niches in China: An epidemiological, and genomic-based study.</title>
        <authorList>
            <person name="Dong N."/>
            <person name="Zeng Y."/>
            <person name="Cai C."/>
            <person name="Sun C."/>
            <person name="Lu J."/>
            <person name="Liu C."/>
            <person name="Zhou H."/>
            <person name="Sun Q."/>
            <person name="Shu L."/>
            <person name="Wang H."/>
            <person name="Wang Y."/>
            <person name="Wang S."/>
            <person name="Wu C."/>
            <person name="Chan E.W."/>
            <person name="Chen G."/>
            <person name="Shen Z."/>
            <person name="Chen S."/>
            <person name="Zhang R."/>
        </authorList>
    </citation>
    <scope>NUCLEOTIDE SEQUENCE</scope>
    <source>
        <strain evidence="11">210</strain>
    </source>
</reference>
<dbReference type="PANTHER" id="PTHR43692:SF1">
    <property type="entry name" value="UDP-N-ACETYLMURAMOYLALANINE--D-GLUTAMATE LIGASE"/>
    <property type="match status" value="1"/>
</dbReference>
<comment type="caution">
    <text evidence="11">The sequence shown here is derived from an EMBL/GenBank/DDBJ whole genome shotgun (WGS) entry which is preliminary data.</text>
</comment>
<feature type="domain" description="Mur ligase central" evidence="10">
    <location>
        <begin position="107"/>
        <end position="286"/>
    </location>
</feature>
<dbReference type="GO" id="GO:0051301">
    <property type="term" value="P:cell division"/>
    <property type="evidence" value="ECO:0007669"/>
    <property type="project" value="UniProtKB-KW"/>
</dbReference>
<gene>
    <name evidence="7 11" type="primary">murD</name>
    <name evidence="11" type="ORF">HX095_03000</name>
</gene>
<keyword evidence="7 8" id="KW-0131">Cell cycle</keyword>
<keyword evidence="7 8" id="KW-0132">Cell division</keyword>
<dbReference type="Proteomes" id="UP001173578">
    <property type="component" value="Unassembled WGS sequence"/>
</dbReference>
<dbReference type="GO" id="GO:0008360">
    <property type="term" value="P:regulation of cell shape"/>
    <property type="evidence" value="ECO:0007669"/>
    <property type="project" value="UniProtKB-KW"/>
</dbReference>
<evidence type="ECO:0000256" key="2">
    <source>
        <dbReference type="ARBA" id="ARBA00004752"/>
    </source>
</evidence>
<keyword evidence="5 7" id="KW-0547">Nucleotide-binding</keyword>
<dbReference type="InterPro" id="IPR004101">
    <property type="entry name" value="Mur_ligase_C"/>
</dbReference>
<protein>
    <recommendedName>
        <fullName evidence="7 8">UDP-N-acetylmuramoylalanine--D-glutamate ligase</fullName>
        <ecNumber evidence="7 8">6.3.2.9</ecNumber>
    </recommendedName>
    <alternativeName>
        <fullName evidence="7">D-glutamic acid-adding enzyme</fullName>
    </alternativeName>
    <alternativeName>
        <fullName evidence="7">UDP-N-acetylmuramoyl-L-alanyl-D-glutamate synthetase</fullName>
    </alternativeName>
</protein>
<evidence type="ECO:0000313" key="12">
    <source>
        <dbReference type="Proteomes" id="UP001173578"/>
    </source>
</evidence>
<dbReference type="Gene3D" id="3.90.190.20">
    <property type="entry name" value="Mur ligase, C-terminal domain"/>
    <property type="match status" value="1"/>
</dbReference>
<keyword evidence="7 8" id="KW-0573">Peptidoglycan synthesis</keyword>
<dbReference type="GO" id="GO:0005737">
    <property type="term" value="C:cytoplasm"/>
    <property type="evidence" value="ECO:0007669"/>
    <property type="project" value="UniProtKB-SubCell"/>
</dbReference>
<evidence type="ECO:0000313" key="11">
    <source>
        <dbReference type="EMBL" id="MDM1550168.1"/>
    </source>
</evidence>
<dbReference type="HAMAP" id="MF_00639">
    <property type="entry name" value="MurD"/>
    <property type="match status" value="1"/>
</dbReference>
<dbReference type="InterPro" id="IPR036565">
    <property type="entry name" value="Mur-like_cat_sf"/>
</dbReference>
<feature type="domain" description="Mur ligase C-terminal" evidence="9">
    <location>
        <begin position="308"/>
        <end position="421"/>
    </location>
</feature>
<comment type="subcellular location">
    <subcellularLocation>
        <location evidence="1 7 8">Cytoplasm</location>
    </subcellularLocation>
</comment>
<evidence type="ECO:0000256" key="3">
    <source>
        <dbReference type="ARBA" id="ARBA00022490"/>
    </source>
</evidence>
<reference evidence="11" key="1">
    <citation type="submission" date="2020-06" db="EMBL/GenBank/DDBJ databases">
        <authorList>
            <person name="Dong N."/>
        </authorList>
    </citation>
    <scope>NUCLEOTIDE SEQUENCE</scope>
    <source>
        <strain evidence="11">210</strain>
    </source>
</reference>
<dbReference type="InterPro" id="IPR013221">
    <property type="entry name" value="Mur_ligase_cen"/>
</dbReference>
<dbReference type="EC" id="6.3.2.9" evidence="7 8"/>
<proteinExistence type="inferred from homology"/>
<comment type="function">
    <text evidence="7 8">Cell wall formation. Catalyzes the addition of glutamate to the nucleotide precursor UDP-N-acetylmuramoyl-L-alanine (UMA).</text>
</comment>
<evidence type="ECO:0000256" key="5">
    <source>
        <dbReference type="ARBA" id="ARBA00022741"/>
    </source>
</evidence>
<dbReference type="Gene3D" id="3.40.50.720">
    <property type="entry name" value="NAD(P)-binding Rossmann-like Domain"/>
    <property type="match status" value="1"/>
</dbReference>
<keyword evidence="7 8" id="KW-0133">Cell shape</keyword>
<keyword evidence="4 7" id="KW-0436">Ligase</keyword>
<dbReference type="PANTHER" id="PTHR43692">
    <property type="entry name" value="UDP-N-ACETYLMURAMOYLALANINE--D-GLUTAMATE LIGASE"/>
    <property type="match status" value="1"/>
</dbReference>
<evidence type="ECO:0000259" key="9">
    <source>
        <dbReference type="Pfam" id="PF02875"/>
    </source>
</evidence>
<keyword evidence="7 8" id="KW-0961">Cell wall biogenesis/degradation</keyword>
<comment type="catalytic activity">
    <reaction evidence="7 8">
        <text>UDP-N-acetyl-alpha-D-muramoyl-L-alanine + D-glutamate + ATP = UDP-N-acetyl-alpha-D-muramoyl-L-alanyl-D-glutamate + ADP + phosphate + H(+)</text>
        <dbReference type="Rhea" id="RHEA:16429"/>
        <dbReference type="ChEBI" id="CHEBI:15378"/>
        <dbReference type="ChEBI" id="CHEBI:29986"/>
        <dbReference type="ChEBI" id="CHEBI:30616"/>
        <dbReference type="ChEBI" id="CHEBI:43474"/>
        <dbReference type="ChEBI" id="CHEBI:83898"/>
        <dbReference type="ChEBI" id="CHEBI:83900"/>
        <dbReference type="ChEBI" id="CHEBI:456216"/>
        <dbReference type="EC" id="6.3.2.9"/>
    </reaction>
</comment>